<proteinExistence type="inferred from homology"/>
<dbReference type="Gene3D" id="3.40.640.10">
    <property type="entry name" value="Type I PLP-dependent aspartate aminotransferase-like (Major domain)"/>
    <property type="match status" value="1"/>
</dbReference>
<gene>
    <name evidence="7" type="ORF">METZ01_LOCUS80759</name>
</gene>
<keyword evidence="4" id="KW-0808">Transferase</keyword>
<evidence type="ECO:0000256" key="1">
    <source>
        <dbReference type="ARBA" id="ARBA00001933"/>
    </source>
</evidence>
<protein>
    <recommendedName>
        <fullName evidence="6">Aminotransferase class I/classII large domain-containing protein</fullName>
    </recommendedName>
</protein>
<dbReference type="CDD" id="cd00609">
    <property type="entry name" value="AAT_like"/>
    <property type="match status" value="1"/>
</dbReference>
<dbReference type="GO" id="GO:0008483">
    <property type="term" value="F:transaminase activity"/>
    <property type="evidence" value="ECO:0007669"/>
    <property type="project" value="UniProtKB-KW"/>
</dbReference>
<feature type="domain" description="Aminotransferase class I/classII large" evidence="6">
    <location>
        <begin position="7"/>
        <end position="365"/>
    </location>
</feature>
<dbReference type="PANTHER" id="PTHR46383:SF1">
    <property type="entry name" value="ASPARTATE AMINOTRANSFERASE"/>
    <property type="match status" value="1"/>
</dbReference>
<dbReference type="InterPro" id="IPR015422">
    <property type="entry name" value="PyrdxlP-dep_Trfase_small"/>
</dbReference>
<evidence type="ECO:0000256" key="3">
    <source>
        <dbReference type="ARBA" id="ARBA00022576"/>
    </source>
</evidence>
<dbReference type="Pfam" id="PF00155">
    <property type="entry name" value="Aminotran_1_2"/>
    <property type="match status" value="1"/>
</dbReference>
<dbReference type="InterPro" id="IPR004839">
    <property type="entry name" value="Aminotransferase_I/II_large"/>
</dbReference>
<accession>A0A381UIA7</accession>
<dbReference type="InterPro" id="IPR015421">
    <property type="entry name" value="PyrdxlP-dep_Trfase_major"/>
</dbReference>
<evidence type="ECO:0000256" key="4">
    <source>
        <dbReference type="ARBA" id="ARBA00022679"/>
    </source>
</evidence>
<dbReference type="EMBL" id="UINC01006503">
    <property type="protein sequence ID" value="SVA27905.1"/>
    <property type="molecule type" value="Genomic_DNA"/>
</dbReference>
<dbReference type="PROSITE" id="PS00105">
    <property type="entry name" value="AA_TRANSFER_CLASS_1"/>
    <property type="match status" value="1"/>
</dbReference>
<keyword evidence="5" id="KW-0663">Pyridoxal phosphate</keyword>
<evidence type="ECO:0000313" key="7">
    <source>
        <dbReference type="EMBL" id="SVA27905.1"/>
    </source>
</evidence>
<organism evidence="7">
    <name type="scientific">marine metagenome</name>
    <dbReference type="NCBI Taxonomy" id="408172"/>
    <lineage>
        <taxon>unclassified sequences</taxon>
        <taxon>metagenomes</taxon>
        <taxon>ecological metagenomes</taxon>
    </lineage>
</organism>
<dbReference type="PANTHER" id="PTHR46383">
    <property type="entry name" value="ASPARTATE AMINOTRANSFERASE"/>
    <property type="match status" value="1"/>
</dbReference>
<keyword evidence="3" id="KW-0032">Aminotransferase</keyword>
<evidence type="ECO:0000256" key="5">
    <source>
        <dbReference type="ARBA" id="ARBA00022898"/>
    </source>
</evidence>
<dbReference type="FunFam" id="3.40.640.10:FF:000033">
    <property type="entry name" value="Aspartate aminotransferase"/>
    <property type="match status" value="1"/>
</dbReference>
<reference evidence="7" key="1">
    <citation type="submission" date="2018-05" db="EMBL/GenBank/DDBJ databases">
        <authorList>
            <person name="Lanie J.A."/>
            <person name="Ng W.-L."/>
            <person name="Kazmierczak K.M."/>
            <person name="Andrzejewski T.M."/>
            <person name="Davidsen T.M."/>
            <person name="Wayne K.J."/>
            <person name="Tettelin H."/>
            <person name="Glass J.I."/>
            <person name="Rusch D."/>
            <person name="Podicherti R."/>
            <person name="Tsui H.-C.T."/>
            <person name="Winkler M.E."/>
        </authorList>
    </citation>
    <scope>NUCLEOTIDE SEQUENCE</scope>
</reference>
<name>A0A381UIA7_9ZZZZ</name>
<dbReference type="InterPro" id="IPR004838">
    <property type="entry name" value="NHTrfase_class1_PyrdxlP-BS"/>
</dbReference>
<comment type="cofactor">
    <cofactor evidence="1">
        <name>pyridoxal 5'-phosphate</name>
        <dbReference type="ChEBI" id="CHEBI:597326"/>
    </cofactor>
</comment>
<dbReference type="AlphaFoldDB" id="A0A381UIA7"/>
<comment type="similarity">
    <text evidence="2">Belongs to the class-I pyridoxal-phosphate-dependent aminotransferase family.</text>
</comment>
<evidence type="ECO:0000259" key="6">
    <source>
        <dbReference type="Pfam" id="PF00155"/>
    </source>
</evidence>
<dbReference type="Gene3D" id="3.90.1150.10">
    <property type="entry name" value="Aspartate Aminotransferase, domain 1"/>
    <property type="match status" value="1"/>
</dbReference>
<dbReference type="InterPro" id="IPR050596">
    <property type="entry name" value="AspAT/PAT-like"/>
</dbReference>
<dbReference type="GO" id="GO:0006520">
    <property type="term" value="P:amino acid metabolic process"/>
    <property type="evidence" value="ECO:0007669"/>
    <property type="project" value="InterPro"/>
</dbReference>
<evidence type="ECO:0000256" key="2">
    <source>
        <dbReference type="ARBA" id="ARBA00007441"/>
    </source>
</evidence>
<sequence>MKADGIDVVNFSVGEPDFNTPDHIISAGQKAMDDGFTKYTAGPGMIEFRKAICAKLSQENGIDYDPSEILVSNGEKQSLYNVCQALFQAEDEVLVFKPYWVSFPEFVRLADAEPILVDTLSEKNYEPDFEDLNRKTTIRTKGVILNSPSNPTGGVWREESILRLLHLAKKNNWVLISDECYERLVYDGKFVSTEKLNRKHQIDANVITCFSLSKTYAMTGWRIGYAAGPKGIIKAMAKIQGQSTSCANSIGQRAGIEALNGDQSCVEEMRLAFLERRDLIVQLLNDLLDVTCETPGGAFYAFPDFSAYLGRNVNGEILKDTFDISDYILGCAQVVTVPGDGFGAPGHIRFSYATDTKTIQKGMERVKAALEKIN</sequence>
<dbReference type="GO" id="GO:0030170">
    <property type="term" value="F:pyridoxal phosphate binding"/>
    <property type="evidence" value="ECO:0007669"/>
    <property type="project" value="InterPro"/>
</dbReference>
<dbReference type="InterPro" id="IPR015424">
    <property type="entry name" value="PyrdxlP-dep_Trfase"/>
</dbReference>
<dbReference type="SUPFAM" id="SSF53383">
    <property type="entry name" value="PLP-dependent transferases"/>
    <property type="match status" value="1"/>
</dbReference>